<name>A0AAD6CQT1_9EURO</name>
<gene>
    <name evidence="1" type="ORF">N7494_009870</name>
</gene>
<organism evidence="1 2">
    <name type="scientific">Penicillium frequentans</name>
    <dbReference type="NCBI Taxonomy" id="3151616"/>
    <lineage>
        <taxon>Eukaryota</taxon>
        <taxon>Fungi</taxon>
        <taxon>Dikarya</taxon>
        <taxon>Ascomycota</taxon>
        <taxon>Pezizomycotina</taxon>
        <taxon>Eurotiomycetes</taxon>
        <taxon>Eurotiomycetidae</taxon>
        <taxon>Eurotiales</taxon>
        <taxon>Aspergillaceae</taxon>
        <taxon>Penicillium</taxon>
    </lineage>
</organism>
<proteinExistence type="predicted"/>
<dbReference type="EMBL" id="JAQIZZ010000007">
    <property type="protein sequence ID" value="KAJ5533318.1"/>
    <property type="molecule type" value="Genomic_DNA"/>
</dbReference>
<dbReference type="Proteomes" id="UP001220324">
    <property type="component" value="Unassembled WGS sequence"/>
</dbReference>
<evidence type="ECO:0000313" key="1">
    <source>
        <dbReference type="EMBL" id="KAJ5533318.1"/>
    </source>
</evidence>
<accession>A0AAD6CQT1</accession>
<protein>
    <submittedName>
        <fullName evidence="1">Uncharacterized protein</fullName>
    </submittedName>
</protein>
<reference evidence="1 2" key="1">
    <citation type="journal article" date="2023" name="IMA Fungus">
        <title>Comparative genomic study of the Penicillium genus elucidates a diverse pangenome and 15 lateral gene transfer events.</title>
        <authorList>
            <person name="Petersen C."/>
            <person name="Sorensen T."/>
            <person name="Nielsen M.R."/>
            <person name="Sondergaard T.E."/>
            <person name="Sorensen J.L."/>
            <person name="Fitzpatrick D.A."/>
            <person name="Frisvad J.C."/>
            <person name="Nielsen K.L."/>
        </authorList>
    </citation>
    <scope>NUCLEOTIDE SEQUENCE [LARGE SCALE GENOMIC DNA]</scope>
    <source>
        <strain evidence="1 2">IBT 35679</strain>
    </source>
</reference>
<comment type="caution">
    <text evidence="1">The sequence shown here is derived from an EMBL/GenBank/DDBJ whole genome shotgun (WGS) entry which is preliminary data.</text>
</comment>
<evidence type="ECO:0000313" key="2">
    <source>
        <dbReference type="Proteomes" id="UP001220324"/>
    </source>
</evidence>
<sequence>MDEEDDMSKIRNGGFGHKVLCGKKRNSTTKLGFGTNLLYLPGEEASWCDGHGFLLQVKSCKNVTKEIGFSRPPYIGDGHDLKKVPNAEMLLHTTVEFDHDGRFVLPTAARRPFGRARILCDQKERYASWPADFDGSGNIRAGPPKTLPQSADCMG</sequence>
<keyword evidence="2" id="KW-1185">Reference proteome</keyword>
<dbReference type="AlphaFoldDB" id="A0AAD6CQT1"/>